<proteinExistence type="predicted"/>
<feature type="region of interest" description="Disordered" evidence="1">
    <location>
        <begin position="1"/>
        <end position="29"/>
    </location>
</feature>
<reference evidence="2 3" key="1">
    <citation type="journal article" date="2023" name="Mol. Biol. Evol.">
        <title>Genomics of Secondarily Temperate Adaptation in the Only Non-Antarctic Icefish.</title>
        <authorList>
            <person name="Rivera-Colon A.G."/>
            <person name="Rayamajhi N."/>
            <person name="Minhas B.F."/>
            <person name="Madrigal G."/>
            <person name="Bilyk K.T."/>
            <person name="Yoon V."/>
            <person name="Hune M."/>
            <person name="Gregory S."/>
            <person name="Cheng C.H.C."/>
            <person name="Catchen J.M."/>
        </authorList>
    </citation>
    <scope>NUCLEOTIDE SEQUENCE [LARGE SCALE GENOMIC DNA]</scope>
    <source>
        <strain evidence="2">JC2023a</strain>
    </source>
</reference>
<organism evidence="2 3">
    <name type="scientific">Champsocephalus esox</name>
    <name type="common">pike icefish</name>
    <dbReference type="NCBI Taxonomy" id="159716"/>
    <lineage>
        <taxon>Eukaryota</taxon>
        <taxon>Metazoa</taxon>
        <taxon>Chordata</taxon>
        <taxon>Craniata</taxon>
        <taxon>Vertebrata</taxon>
        <taxon>Euteleostomi</taxon>
        <taxon>Actinopterygii</taxon>
        <taxon>Neopterygii</taxon>
        <taxon>Teleostei</taxon>
        <taxon>Neoteleostei</taxon>
        <taxon>Acanthomorphata</taxon>
        <taxon>Eupercaria</taxon>
        <taxon>Perciformes</taxon>
        <taxon>Notothenioidei</taxon>
        <taxon>Channichthyidae</taxon>
        <taxon>Champsocephalus</taxon>
    </lineage>
</organism>
<accession>A0AAN8CZ90</accession>
<comment type="caution">
    <text evidence="2">The sequence shown here is derived from an EMBL/GenBank/DDBJ whole genome shotgun (WGS) entry which is preliminary data.</text>
</comment>
<dbReference type="AlphaFoldDB" id="A0AAN8CZ90"/>
<protein>
    <submittedName>
        <fullName evidence="2">Uncharacterized protein</fullName>
    </submittedName>
</protein>
<dbReference type="EMBL" id="JAULUE010002048">
    <property type="protein sequence ID" value="KAK5910078.1"/>
    <property type="molecule type" value="Genomic_DNA"/>
</dbReference>
<evidence type="ECO:0000256" key="1">
    <source>
        <dbReference type="SAM" id="MobiDB-lite"/>
    </source>
</evidence>
<evidence type="ECO:0000313" key="2">
    <source>
        <dbReference type="EMBL" id="KAK5910078.1"/>
    </source>
</evidence>
<name>A0AAN8CZ90_9TELE</name>
<feature type="compositionally biased region" description="Polar residues" evidence="1">
    <location>
        <begin position="17"/>
        <end position="27"/>
    </location>
</feature>
<feature type="compositionally biased region" description="Basic and acidic residues" evidence="1">
    <location>
        <begin position="1"/>
        <end position="13"/>
    </location>
</feature>
<evidence type="ECO:0000313" key="3">
    <source>
        <dbReference type="Proteomes" id="UP001335648"/>
    </source>
</evidence>
<keyword evidence="3" id="KW-1185">Reference proteome</keyword>
<dbReference type="Proteomes" id="UP001335648">
    <property type="component" value="Unassembled WGS sequence"/>
</dbReference>
<sequence>MEKKRQRGGEKRLGTRRMTNPSRSWSTRCDRKTTCGQAECDLNGAYGSSQMGLPDNVGKTITAEDESTYCGRPGKGEPSICNGGKTKMI</sequence>
<gene>
    <name evidence="2" type="ORF">CesoFtcFv8_003947</name>
</gene>